<organism evidence="4 5">
    <name type="scientific">Spirosoma fluviale</name>
    <dbReference type="NCBI Taxonomy" id="1597977"/>
    <lineage>
        <taxon>Bacteria</taxon>
        <taxon>Pseudomonadati</taxon>
        <taxon>Bacteroidota</taxon>
        <taxon>Cytophagia</taxon>
        <taxon>Cytophagales</taxon>
        <taxon>Cytophagaceae</taxon>
        <taxon>Spirosoma</taxon>
    </lineage>
</organism>
<proteinExistence type="predicted"/>
<dbReference type="EMBL" id="OCNH01000004">
    <property type="protein sequence ID" value="SOD95427.1"/>
    <property type="molecule type" value="Genomic_DNA"/>
</dbReference>
<keyword evidence="2" id="KW-0964">Secreted</keyword>
<evidence type="ECO:0000256" key="2">
    <source>
        <dbReference type="ARBA" id="ARBA00022525"/>
    </source>
</evidence>
<evidence type="ECO:0000313" key="4">
    <source>
        <dbReference type="EMBL" id="SOD95427.1"/>
    </source>
</evidence>
<dbReference type="RefSeq" id="WP_097129176.1">
    <property type="nucleotide sequence ID" value="NZ_OCNH01000004.1"/>
</dbReference>
<comment type="subcellular location">
    <subcellularLocation>
        <location evidence="1">Secreted</location>
    </subcellularLocation>
</comment>
<gene>
    <name evidence="4" type="ORF">SAMN06269250_4859</name>
</gene>
<accession>A0A286GIR3</accession>
<dbReference type="Proteomes" id="UP000219452">
    <property type="component" value="Unassembled WGS sequence"/>
</dbReference>
<evidence type="ECO:0000313" key="5">
    <source>
        <dbReference type="Proteomes" id="UP000219452"/>
    </source>
</evidence>
<evidence type="ECO:0000256" key="1">
    <source>
        <dbReference type="ARBA" id="ARBA00004613"/>
    </source>
</evidence>
<dbReference type="InterPro" id="IPR000885">
    <property type="entry name" value="Fib_collagen_C"/>
</dbReference>
<name>A0A286GIR3_9BACT</name>
<protein>
    <recommendedName>
        <fullName evidence="3">Fibrillar collagen NC1 domain-containing protein</fullName>
    </recommendedName>
</protein>
<keyword evidence="5" id="KW-1185">Reference proteome</keyword>
<sequence>MAVLTLEIDDKEVSFFKDLIYHLPFVRIKNEEDSDDAVLANIRQGVEELRAVEQGKAKSRPARDFLNDL</sequence>
<evidence type="ECO:0000259" key="3">
    <source>
        <dbReference type="PROSITE" id="PS51461"/>
    </source>
</evidence>
<dbReference type="GO" id="GO:0005576">
    <property type="term" value="C:extracellular region"/>
    <property type="evidence" value="ECO:0007669"/>
    <property type="project" value="UniProtKB-SubCell"/>
</dbReference>
<dbReference type="GO" id="GO:0005201">
    <property type="term" value="F:extracellular matrix structural constituent"/>
    <property type="evidence" value="ECO:0007669"/>
    <property type="project" value="InterPro"/>
</dbReference>
<dbReference type="PROSITE" id="PS51461">
    <property type="entry name" value="NC1_FIB"/>
    <property type="match status" value="1"/>
</dbReference>
<dbReference type="AlphaFoldDB" id="A0A286GIR3"/>
<feature type="domain" description="Fibrillar collagen NC1" evidence="3">
    <location>
        <begin position="33"/>
        <end position="69"/>
    </location>
</feature>
<reference evidence="5" key="1">
    <citation type="submission" date="2017-09" db="EMBL/GenBank/DDBJ databases">
        <authorList>
            <person name="Varghese N."/>
            <person name="Submissions S."/>
        </authorList>
    </citation>
    <scope>NUCLEOTIDE SEQUENCE [LARGE SCALE GENOMIC DNA]</scope>
    <source>
        <strain evidence="5">DSM 29961</strain>
    </source>
</reference>
<dbReference type="OrthoDB" id="965591at2"/>